<comment type="caution">
    <text evidence="2">The sequence shown here is derived from an EMBL/GenBank/DDBJ whole genome shotgun (WGS) entry which is preliminary data.</text>
</comment>
<keyword evidence="1" id="KW-0472">Membrane</keyword>
<keyword evidence="1" id="KW-0812">Transmembrane</keyword>
<keyword evidence="1" id="KW-1133">Transmembrane helix</keyword>
<dbReference type="AlphaFoldDB" id="A0A645ERK0"/>
<organism evidence="2">
    <name type="scientific">bioreactor metagenome</name>
    <dbReference type="NCBI Taxonomy" id="1076179"/>
    <lineage>
        <taxon>unclassified sequences</taxon>
        <taxon>metagenomes</taxon>
        <taxon>ecological metagenomes</taxon>
    </lineage>
</organism>
<proteinExistence type="predicted"/>
<accession>A0A645ERK0</accession>
<reference evidence="2" key="1">
    <citation type="submission" date="2019-08" db="EMBL/GenBank/DDBJ databases">
        <authorList>
            <person name="Kucharzyk K."/>
            <person name="Murdoch R.W."/>
            <person name="Higgins S."/>
            <person name="Loffler F."/>
        </authorList>
    </citation>
    <scope>NUCLEOTIDE SEQUENCE</scope>
</reference>
<evidence type="ECO:0000256" key="1">
    <source>
        <dbReference type="SAM" id="Phobius"/>
    </source>
</evidence>
<name>A0A645ERK0_9ZZZZ</name>
<sequence>MSKYFKLVGIIELIGFAIGVIFYFVEMVSAIKSLTAYGGGDSWTILTWIVGLFAIMIVGPAVGLLFYNFGKMMEI</sequence>
<gene>
    <name evidence="2" type="ORF">SDC9_150378</name>
</gene>
<dbReference type="EMBL" id="VSSQ01049076">
    <property type="protein sequence ID" value="MPN03153.1"/>
    <property type="molecule type" value="Genomic_DNA"/>
</dbReference>
<feature type="transmembrane region" description="Helical" evidence="1">
    <location>
        <begin position="45"/>
        <end position="67"/>
    </location>
</feature>
<evidence type="ECO:0000313" key="2">
    <source>
        <dbReference type="EMBL" id="MPN03153.1"/>
    </source>
</evidence>
<protein>
    <submittedName>
        <fullName evidence="2">Uncharacterized protein</fullName>
    </submittedName>
</protein>
<feature type="transmembrane region" description="Helical" evidence="1">
    <location>
        <begin position="7"/>
        <end position="25"/>
    </location>
</feature>